<feature type="compositionally biased region" description="Basic and acidic residues" evidence="3">
    <location>
        <begin position="886"/>
        <end position="912"/>
    </location>
</feature>
<feature type="compositionally biased region" description="Basic and acidic residues" evidence="3">
    <location>
        <begin position="452"/>
        <end position="487"/>
    </location>
</feature>
<feature type="compositionally biased region" description="Low complexity" evidence="3">
    <location>
        <begin position="769"/>
        <end position="782"/>
    </location>
</feature>
<organism evidence="5 6">
    <name type="scientific">Artemia franciscana</name>
    <name type="common">Brine shrimp</name>
    <name type="synonym">Artemia sanfranciscana</name>
    <dbReference type="NCBI Taxonomy" id="6661"/>
    <lineage>
        <taxon>Eukaryota</taxon>
        <taxon>Metazoa</taxon>
        <taxon>Ecdysozoa</taxon>
        <taxon>Arthropoda</taxon>
        <taxon>Crustacea</taxon>
        <taxon>Branchiopoda</taxon>
        <taxon>Anostraca</taxon>
        <taxon>Artemiidae</taxon>
        <taxon>Artemia</taxon>
    </lineage>
</organism>
<feature type="compositionally biased region" description="Basic and acidic residues" evidence="3">
    <location>
        <begin position="934"/>
        <end position="947"/>
    </location>
</feature>
<dbReference type="InterPro" id="IPR055129">
    <property type="entry name" value="YEATS_dom"/>
</dbReference>
<dbReference type="GO" id="GO:0008023">
    <property type="term" value="C:transcription elongation factor complex"/>
    <property type="evidence" value="ECO:0007669"/>
    <property type="project" value="TreeGrafter"/>
</dbReference>
<evidence type="ECO:0000256" key="2">
    <source>
        <dbReference type="PROSITE-ProRule" id="PRU00376"/>
    </source>
</evidence>
<dbReference type="Pfam" id="PF03366">
    <property type="entry name" value="YEATS"/>
    <property type="match status" value="1"/>
</dbReference>
<dbReference type="PANTHER" id="PTHR47827">
    <property type="entry name" value="AHD DOMAIN-CONTAINING PROTEIN"/>
    <property type="match status" value="1"/>
</dbReference>
<dbReference type="GO" id="GO:0003682">
    <property type="term" value="F:chromatin binding"/>
    <property type="evidence" value="ECO:0007669"/>
    <property type="project" value="TreeGrafter"/>
</dbReference>
<feature type="region of interest" description="Disordered" evidence="3">
    <location>
        <begin position="861"/>
        <end position="1118"/>
    </location>
</feature>
<feature type="compositionally biased region" description="Polar residues" evidence="3">
    <location>
        <begin position="527"/>
        <end position="537"/>
    </location>
</feature>
<evidence type="ECO:0000313" key="5">
    <source>
        <dbReference type="EMBL" id="KAK2703904.1"/>
    </source>
</evidence>
<accession>A0AA88KVI5</accession>
<feature type="compositionally biased region" description="Polar residues" evidence="3">
    <location>
        <begin position="583"/>
        <end position="602"/>
    </location>
</feature>
<feature type="compositionally biased region" description="Pro residues" evidence="3">
    <location>
        <begin position="1151"/>
        <end position="1162"/>
    </location>
</feature>
<dbReference type="Gene3D" id="1.20.1270.290">
    <property type="match status" value="1"/>
</dbReference>
<comment type="subcellular location">
    <subcellularLocation>
        <location evidence="2">Nucleus</location>
    </subcellularLocation>
</comment>
<feature type="region of interest" description="Disordered" evidence="3">
    <location>
        <begin position="131"/>
        <end position="602"/>
    </location>
</feature>
<reference evidence="5" key="1">
    <citation type="submission" date="2023-07" db="EMBL/GenBank/DDBJ databases">
        <title>Chromosome-level genome assembly of Artemia franciscana.</title>
        <authorList>
            <person name="Jo E."/>
        </authorList>
    </citation>
    <scope>NUCLEOTIDE SEQUENCE</scope>
    <source>
        <tissue evidence="5">Whole body</tissue>
    </source>
</reference>
<dbReference type="CDD" id="cd16906">
    <property type="entry name" value="YEATS_AF-9_like"/>
    <property type="match status" value="1"/>
</dbReference>
<feature type="compositionally biased region" description="Polar residues" evidence="3">
    <location>
        <begin position="816"/>
        <end position="827"/>
    </location>
</feature>
<feature type="compositionally biased region" description="Basic and acidic residues" evidence="3">
    <location>
        <begin position="634"/>
        <end position="659"/>
    </location>
</feature>
<feature type="compositionally biased region" description="Basic and acidic residues" evidence="3">
    <location>
        <begin position="685"/>
        <end position="694"/>
    </location>
</feature>
<evidence type="ECO:0000256" key="1">
    <source>
        <dbReference type="ARBA" id="ARBA00023242"/>
    </source>
</evidence>
<feature type="compositionally biased region" description="Low complexity" evidence="3">
    <location>
        <begin position="1186"/>
        <end position="1201"/>
    </location>
</feature>
<feature type="domain" description="YEATS" evidence="4">
    <location>
        <begin position="1"/>
        <end position="131"/>
    </location>
</feature>
<feature type="compositionally biased region" description="Basic and acidic residues" evidence="3">
    <location>
        <begin position="964"/>
        <end position="973"/>
    </location>
</feature>
<feature type="compositionally biased region" description="Low complexity" evidence="3">
    <location>
        <begin position="949"/>
        <end position="958"/>
    </location>
</feature>
<feature type="region of interest" description="Disordered" evidence="3">
    <location>
        <begin position="1144"/>
        <end position="1259"/>
    </location>
</feature>
<keyword evidence="1 2" id="KW-0539">Nucleus</keyword>
<dbReference type="InterPro" id="IPR040930">
    <property type="entry name" value="AF-9_AHD"/>
</dbReference>
<comment type="caution">
    <text evidence="5">The sequence shown here is derived from an EMBL/GenBank/DDBJ whole genome shotgun (WGS) entry which is preliminary data.</text>
</comment>
<feature type="region of interest" description="Disordered" evidence="3">
    <location>
        <begin position="634"/>
        <end position="849"/>
    </location>
</feature>
<feature type="compositionally biased region" description="Basic and acidic residues" evidence="3">
    <location>
        <begin position="204"/>
        <end position="254"/>
    </location>
</feature>
<feature type="compositionally biased region" description="Basic residues" evidence="3">
    <location>
        <begin position="997"/>
        <end position="1014"/>
    </location>
</feature>
<feature type="compositionally biased region" description="Low complexity" evidence="3">
    <location>
        <begin position="488"/>
        <end position="507"/>
    </location>
</feature>
<evidence type="ECO:0000313" key="6">
    <source>
        <dbReference type="Proteomes" id="UP001187531"/>
    </source>
</evidence>
<feature type="compositionally biased region" description="Basic and acidic residues" evidence="3">
    <location>
        <begin position="389"/>
        <end position="441"/>
    </location>
</feature>
<dbReference type="PANTHER" id="PTHR47827:SF3">
    <property type="entry name" value="AF-9 ANC1 HOMOLOGY DOMAIN-CONTAINING PROTEIN"/>
    <property type="match status" value="1"/>
</dbReference>
<feature type="compositionally biased region" description="Basic and acidic residues" evidence="3">
    <location>
        <begin position="548"/>
        <end position="572"/>
    </location>
</feature>
<feature type="compositionally biased region" description="Basic and acidic residues" evidence="3">
    <location>
        <begin position="1222"/>
        <end position="1232"/>
    </location>
</feature>
<feature type="compositionally biased region" description="Basic and acidic residues" evidence="3">
    <location>
        <begin position="1089"/>
        <end position="1099"/>
    </location>
</feature>
<protein>
    <recommendedName>
        <fullName evidence="4">YEATS domain-containing protein</fullName>
    </recommendedName>
</protein>
<feature type="compositionally biased region" description="Basic and acidic residues" evidence="3">
    <location>
        <begin position="986"/>
        <end position="995"/>
    </location>
</feature>
<feature type="compositionally biased region" description="Basic and acidic residues" evidence="3">
    <location>
        <begin position="143"/>
        <end position="154"/>
    </location>
</feature>
<dbReference type="InterPro" id="IPR052790">
    <property type="entry name" value="YEATS_domain"/>
</dbReference>
<evidence type="ECO:0000259" key="4">
    <source>
        <dbReference type="PROSITE" id="PS51037"/>
    </source>
</evidence>
<dbReference type="GO" id="GO:0045893">
    <property type="term" value="P:positive regulation of DNA-templated transcription"/>
    <property type="evidence" value="ECO:0007669"/>
    <property type="project" value="TreeGrafter"/>
</dbReference>
<proteinExistence type="predicted"/>
<dbReference type="InterPro" id="IPR038704">
    <property type="entry name" value="YEAST_sf"/>
</dbReference>
<gene>
    <name evidence="5" type="ORF">QYM36_017825</name>
</gene>
<dbReference type="Proteomes" id="UP001187531">
    <property type="component" value="Unassembled WGS sequence"/>
</dbReference>
<dbReference type="Pfam" id="PF17793">
    <property type="entry name" value="AHD"/>
    <property type="match status" value="1"/>
</dbReference>
<name>A0AA88KVI5_ARTSF</name>
<evidence type="ECO:0000256" key="3">
    <source>
        <dbReference type="SAM" id="MobiDB-lite"/>
    </source>
</evidence>
<sequence length="1349" mass="151623">MSLAVVIELGHRSTLKSEVSSNGMTHDWEVYVRGKDDAQIEKFIEKVVFNLHKDFPNPIRTVRKPPFTIKEAGYGCFQFPIEIHYKNPDRKKDKFDYDLVLKANCDYGHLKPQTLVFEKPSGDWKRRLLEGGAVPLSGSGPKTVKEEKKIEKTIPGEVKPPSSSASNSSISPKGKIKPAKEPKESKPKISNSFLDIFGEPAIPVEKKKKDKQEVKKEKSGVKEERKYDKEKSSKEKSKEKERSFDKSKDEDKKKESSKHKKDGKIEAVEPKKEDVRIVTDKVKEVTKKDKDKAKAKELDKSHDKSDRKSKEKKEKSEKSTKEKTEVKSHKAEKEKRSEDKAKEVKNEQKKDDRKSKSEEKKNSEHKEKRKKESETKTSEKLISKKHSTDKKEIKEKVKVEQKSDTVPKVNKESKDKTHDKAQESTKTKHDEKKTPRKDKIASKTMPVSKGTIKPEKKVEKSEKDIETGKVKASEDILERKVKVRKDSSSSVSSVSLSSPSQVFSSDSCHALSPERSKPSMPLEKLINNISTDSSSCESDFGSPGVVRKNLEKEVKVKKEERPLSRNEEEAYRGKVPPKLVMSDTVNRSRSPSADLTVKQETSSVCADNLKKQTNKNKYPSTLYRLAVQNKERENELLQKEKEKAELKAKEAKKLEESAKRVAKPIGSAVVRPATSARPVLTDRPAAADRFKVKVEVQSPTTSSSTSESEENDDKRPIPVPEPRPKPSQTSVKKSSADGHHLSKRLLKAGESSSDSEDESSKRLPPPKPSSRGISQKPKSPSENESESAKRLPPLRPGSRGASKRLKTPSDDDNEPTKMSPQRPTSRSIYKKIEHCSESFSSSEEEKGVKVRHVNSLVAAMPPTVARKTSKTLDKNEVKGLSPRRSSSRDISKKLKDSRESFSSSEGERDYKTNRTSSPVTAHHATKTNQIIKTFDTEPKRQMTEKNNQEVTSDKSSSTSEDENDTRTKERDSRPAAQHAMKTKRTIKTDGTEQGKKLMNKKKREILAAKLKKHSSLSESSTSSKESEIFDNKPTAKKSLFTKQNGRSVAMLETKNSGQNSKRSDSLSDSSSDTETDVDRRSKLTPNKILDVKVEKREDAASSTEEGVKQNGMALHSDMKKVSEDKFQLGLTSEINKFPLATLSDDEKVNFQPPPENSPPPLPLLSEDSSDEEIKKPPKFPPCVRKTSLLSKTRRPSSSSDTSDSESDEPASTLFKKSRPQKRPRDTSSERGRLSHPGSKRVPSPRLPPESISRQKSVNEDYLEVKPAGVQWTDPKNEFSDLSRFTKDYLADLLELQNRVCSVSDPDIAQRIVDAIEETGCFEISANTFDFDACKLDLVTIQKLRNILNF</sequence>
<feature type="compositionally biased region" description="Low complexity" evidence="3">
    <location>
        <begin position="160"/>
        <end position="172"/>
    </location>
</feature>
<feature type="compositionally biased region" description="Basic and acidic residues" evidence="3">
    <location>
        <begin position="178"/>
        <end position="187"/>
    </location>
</feature>
<dbReference type="EMBL" id="JAVRJZ010000064">
    <property type="protein sequence ID" value="KAK2703904.1"/>
    <property type="molecule type" value="Genomic_DNA"/>
</dbReference>
<dbReference type="PROSITE" id="PS51037">
    <property type="entry name" value="YEATS"/>
    <property type="match status" value="1"/>
</dbReference>
<feature type="compositionally biased region" description="Basic and acidic residues" evidence="3">
    <location>
        <begin position="263"/>
        <end position="382"/>
    </location>
</feature>
<keyword evidence="6" id="KW-1185">Reference proteome</keyword>
<dbReference type="Gene3D" id="2.60.40.1970">
    <property type="entry name" value="YEATS domain"/>
    <property type="match status" value="1"/>
</dbReference>